<accession>A0A9N9WVS4</accession>
<gene>
    <name evidence="3" type="ORF">CHIRRI_LOCUS13957</name>
</gene>
<name>A0A9N9WVS4_9DIPT</name>
<dbReference type="InterPro" id="IPR032675">
    <property type="entry name" value="LRR_dom_sf"/>
</dbReference>
<evidence type="ECO:0000313" key="4">
    <source>
        <dbReference type="Proteomes" id="UP001153620"/>
    </source>
</evidence>
<dbReference type="SUPFAM" id="SSF52058">
    <property type="entry name" value="L domain-like"/>
    <property type="match status" value="1"/>
</dbReference>
<dbReference type="Gene3D" id="3.30.710.10">
    <property type="entry name" value="Potassium Channel Kv1.1, Chain A"/>
    <property type="match status" value="1"/>
</dbReference>
<organism evidence="3 4">
    <name type="scientific">Chironomus riparius</name>
    <dbReference type="NCBI Taxonomy" id="315576"/>
    <lineage>
        <taxon>Eukaryota</taxon>
        <taxon>Metazoa</taxon>
        <taxon>Ecdysozoa</taxon>
        <taxon>Arthropoda</taxon>
        <taxon>Hexapoda</taxon>
        <taxon>Insecta</taxon>
        <taxon>Pterygota</taxon>
        <taxon>Neoptera</taxon>
        <taxon>Endopterygota</taxon>
        <taxon>Diptera</taxon>
        <taxon>Nematocera</taxon>
        <taxon>Chironomoidea</taxon>
        <taxon>Chironomidae</taxon>
        <taxon>Chironominae</taxon>
        <taxon>Chironomus</taxon>
    </lineage>
</organism>
<dbReference type="PROSITE" id="PS50097">
    <property type="entry name" value="BTB"/>
    <property type="match status" value="1"/>
</dbReference>
<dbReference type="PANTHER" id="PTHR24413">
    <property type="entry name" value="SPECKLE-TYPE POZ PROTEIN"/>
    <property type="match status" value="1"/>
</dbReference>
<evidence type="ECO:0000256" key="1">
    <source>
        <dbReference type="SAM" id="Coils"/>
    </source>
</evidence>
<dbReference type="SMART" id="SM00225">
    <property type="entry name" value="BTB"/>
    <property type="match status" value="1"/>
</dbReference>
<dbReference type="AlphaFoldDB" id="A0A9N9WVS4"/>
<dbReference type="Gene3D" id="3.80.10.10">
    <property type="entry name" value="Ribonuclease Inhibitor"/>
    <property type="match status" value="1"/>
</dbReference>
<keyword evidence="1" id="KW-0175">Coiled coil</keyword>
<dbReference type="EMBL" id="OU895880">
    <property type="protein sequence ID" value="CAG9811148.1"/>
    <property type="molecule type" value="Genomic_DNA"/>
</dbReference>
<dbReference type="Pfam" id="PF00651">
    <property type="entry name" value="BTB"/>
    <property type="match status" value="1"/>
</dbReference>
<keyword evidence="4" id="KW-1185">Reference proteome</keyword>
<feature type="coiled-coil region" evidence="1">
    <location>
        <begin position="336"/>
        <end position="370"/>
    </location>
</feature>
<sequence length="383" mass="44931">MKISCEYKNIRFEDNNTFYGCYIYDHKIPLKANFKITGQHKGSKQHKDILFVYIMDCTVANIPQGFTRHFPNLKALLIESTNLKNINRNDLTEYKNLEKIIFRLNWIEYVPGDLLNDFKNLKYINIVDRNLKLVEPNILDGHDNLSCVHFGINQRYDLYFSDFPSKHPIKPLTNIKNALKEKFTKYASSSGKKNSKAMQQRQEFPVHKFLLAARSPTLDELFKANPKVENLNLIDISVETFEIILKFLYTDELPGDDGANFLHLFAATDKLKIEDLMEFAATKLIYEVNQKNALTMFKLSHKHGYEELKQKSFNEVKKKYSKINFNDKWIDDINLMIEIVANYEKKEAEIEKLQMDFQKLMQDKLDLKVKELPSSIQNMQIIC</sequence>
<feature type="domain" description="BTB" evidence="2">
    <location>
        <begin position="193"/>
        <end position="257"/>
    </location>
</feature>
<dbReference type="CDD" id="cd18186">
    <property type="entry name" value="BTB_POZ_ZBTB_KLHL-like"/>
    <property type="match status" value="1"/>
</dbReference>
<reference evidence="3" key="1">
    <citation type="submission" date="2022-01" db="EMBL/GenBank/DDBJ databases">
        <authorList>
            <person name="King R."/>
        </authorList>
    </citation>
    <scope>NUCLEOTIDE SEQUENCE</scope>
</reference>
<dbReference type="OrthoDB" id="7786196at2759"/>
<dbReference type="InterPro" id="IPR011333">
    <property type="entry name" value="SKP1/BTB/POZ_sf"/>
</dbReference>
<dbReference type="SUPFAM" id="SSF54695">
    <property type="entry name" value="POZ domain"/>
    <property type="match status" value="1"/>
</dbReference>
<dbReference type="InterPro" id="IPR000210">
    <property type="entry name" value="BTB/POZ_dom"/>
</dbReference>
<protein>
    <recommendedName>
        <fullName evidence="2">BTB domain-containing protein</fullName>
    </recommendedName>
</protein>
<evidence type="ECO:0000259" key="2">
    <source>
        <dbReference type="PROSITE" id="PS50097"/>
    </source>
</evidence>
<proteinExistence type="predicted"/>
<dbReference type="Proteomes" id="UP001153620">
    <property type="component" value="Chromosome 4"/>
</dbReference>
<evidence type="ECO:0000313" key="3">
    <source>
        <dbReference type="EMBL" id="CAG9811148.1"/>
    </source>
</evidence>
<reference evidence="3" key="2">
    <citation type="submission" date="2022-10" db="EMBL/GenBank/DDBJ databases">
        <authorList>
            <consortium name="ENA_rothamsted_submissions"/>
            <consortium name="culmorum"/>
            <person name="King R."/>
        </authorList>
    </citation>
    <scope>NUCLEOTIDE SEQUENCE</scope>
</reference>